<dbReference type="InParanoid" id="A0A4R5CNZ8"/>
<dbReference type="InterPro" id="IPR036271">
    <property type="entry name" value="Tet_transcr_reg_TetR-rel_C_sf"/>
</dbReference>
<dbReference type="PANTHER" id="PTHR30055">
    <property type="entry name" value="HTH-TYPE TRANSCRIPTIONAL REGULATOR RUTR"/>
    <property type="match status" value="1"/>
</dbReference>
<organism evidence="6 7">
    <name type="scientific">Jiangella asiatica</name>
    <dbReference type="NCBI Taxonomy" id="2530372"/>
    <lineage>
        <taxon>Bacteria</taxon>
        <taxon>Bacillati</taxon>
        <taxon>Actinomycetota</taxon>
        <taxon>Actinomycetes</taxon>
        <taxon>Jiangellales</taxon>
        <taxon>Jiangellaceae</taxon>
        <taxon>Jiangella</taxon>
    </lineage>
</organism>
<dbReference type="Pfam" id="PF16859">
    <property type="entry name" value="TetR_C_11"/>
    <property type="match status" value="1"/>
</dbReference>
<dbReference type="InterPro" id="IPR050109">
    <property type="entry name" value="HTH-type_TetR-like_transc_reg"/>
</dbReference>
<dbReference type="Proteomes" id="UP000294739">
    <property type="component" value="Unassembled WGS sequence"/>
</dbReference>
<evidence type="ECO:0000259" key="5">
    <source>
        <dbReference type="PROSITE" id="PS50977"/>
    </source>
</evidence>
<feature type="DNA-binding region" description="H-T-H motif" evidence="4">
    <location>
        <begin position="36"/>
        <end position="55"/>
    </location>
</feature>
<dbReference type="AlphaFoldDB" id="A0A4R5CNZ8"/>
<dbReference type="SUPFAM" id="SSF46689">
    <property type="entry name" value="Homeodomain-like"/>
    <property type="match status" value="1"/>
</dbReference>
<dbReference type="Gene3D" id="1.10.357.10">
    <property type="entry name" value="Tetracycline Repressor, domain 2"/>
    <property type="match status" value="1"/>
</dbReference>
<accession>A0A4R5CNZ8</accession>
<protein>
    <submittedName>
        <fullName evidence="6">TetR/AcrR family transcriptional regulator</fullName>
    </submittedName>
</protein>
<dbReference type="InterPro" id="IPR011075">
    <property type="entry name" value="TetR_C"/>
</dbReference>
<evidence type="ECO:0000313" key="6">
    <source>
        <dbReference type="EMBL" id="TDE01030.1"/>
    </source>
</evidence>
<dbReference type="RefSeq" id="WP_131899279.1">
    <property type="nucleotide sequence ID" value="NZ_SMKZ01000044.1"/>
</dbReference>
<dbReference type="PANTHER" id="PTHR30055:SF230">
    <property type="entry name" value="TRANSCRIPTIONAL REGULATORY PROTEIN (PROBABLY TETR-FAMILY)-RELATED"/>
    <property type="match status" value="1"/>
</dbReference>
<proteinExistence type="predicted"/>
<dbReference type="GO" id="GO:0003700">
    <property type="term" value="F:DNA-binding transcription factor activity"/>
    <property type="evidence" value="ECO:0007669"/>
    <property type="project" value="TreeGrafter"/>
</dbReference>
<evidence type="ECO:0000256" key="3">
    <source>
        <dbReference type="ARBA" id="ARBA00023163"/>
    </source>
</evidence>
<dbReference type="InterPro" id="IPR009057">
    <property type="entry name" value="Homeodomain-like_sf"/>
</dbReference>
<evidence type="ECO:0000256" key="2">
    <source>
        <dbReference type="ARBA" id="ARBA00023125"/>
    </source>
</evidence>
<feature type="domain" description="HTH tetR-type" evidence="5">
    <location>
        <begin position="13"/>
        <end position="73"/>
    </location>
</feature>
<dbReference type="PROSITE" id="PS50977">
    <property type="entry name" value="HTH_TETR_2"/>
    <property type="match status" value="1"/>
</dbReference>
<comment type="caution">
    <text evidence="6">The sequence shown here is derived from an EMBL/GenBank/DDBJ whole genome shotgun (WGS) entry which is preliminary data.</text>
</comment>
<keyword evidence="7" id="KW-1185">Reference proteome</keyword>
<keyword evidence="1" id="KW-0805">Transcription regulation</keyword>
<dbReference type="OrthoDB" id="9796019at2"/>
<evidence type="ECO:0000313" key="7">
    <source>
        <dbReference type="Proteomes" id="UP000294739"/>
    </source>
</evidence>
<dbReference type="EMBL" id="SMKZ01000044">
    <property type="protein sequence ID" value="TDE01030.1"/>
    <property type="molecule type" value="Genomic_DNA"/>
</dbReference>
<dbReference type="PRINTS" id="PR00455">
    <property type="entry name" value="HTHTETR"/>
</dbReference>
<sequence length="221" mass="24211">MQSPRATGRPRDARIDAAVLDATLAVLDESGYRRLTLEEVARRAGTTKPAIYRRWAGRERLVLAALARRLGEIEVPDTTCTMCDLGESLSVFIAAFRRMPPDVLGPLYADCSSEPELRAEFMSALFDPPRAAVAQTLDRAIARGDLRADLDVGLTLDLLASFVHYRALFGHATTDAHETERAVETLLHGIATDYPHLLAHSLGLSEPPVRAHELHHDAPAT</sequence>
<evidence type="ECO:0000256" key="1">
    <source>
        <dbReference type="ARBA" id="ARBA00023015"/>
    </source>
</evidence>
<dbReference type="GO" id="GO:0000976">
    <property type="term" value="F:transcription cis-regulatory region binding"/>
    <property type="evidence" value="ECO:0007669"/>
    <property type="project" value="TreeGrafter"/>
</dbReference>
<dbReference type="Pfam" id="PF00440">
    <property type="entry name" value="TetR_N"/>
    <property type="match status" value="1"/>
</dbReference>
<dbReference type="InterPro" id="IPR001647">
    <property type="entry name" value="HTH_TetR"/>
</dbReference>
<gene>
    <name evidence="6" type="ORF">E1269_23890</name>
</gene>
<name>A0A4R5CNZ8_9ACTN</name>
<dbReference type="Gene3D" id="1.10.10.60">
    <property type="entry name" value="Homeodomain-like"/>
    <property type="match status" value="1"/>
</dbReference>
<reference evidence="6 7" key="1">
    <citation type="submission" date="2019-03" db="EMBL/GenBank/DDBJ databases">
        <title>Draft genome sequences of novel Actinobacteria.</title>
        <authorList>
            <person name="Sahin N."/>
            <person name="Ay H."/>
            <person name="Saygin H."/>
        </authorList>
    </citation>
    <scope>NUCLEOTIDE SEQUENCE [LARGE SCALE GENOMIC DNA]</scope>
    <source>
        <strain evidence="6 7">5K138</strain>
    </source>
</reference>
<evidence type="ECO:0000256" key="4">
    <source>
        <dbReference type="PROSITE-ProRule" id="PRU00335"/>
    </source>
</evidence>
<keyword evidence="3" id="KW-0804">Transcription</keyword>
<dbReference type="SUPFAM" id="SSF48498">
    <property type="entry name" value="Tetracyclin repressor-like, C-terminal domain"/>
    <property type="match status" value="1"/>
</dbReference>
<keyword evidence="2 4" id="KW-0238">DNA-binding</keyword>